<dbReference type="InterPro" id="IPR036345">
    <property type="entry name" value="ExoRNase_PH_dom2_sf"/>
</dbReference>
<keyword evidence="2" id="KW-1185">Reference proteome</keyword>
<dbReference type="EMBL" id="SDMP01000008">
    <property type="protein sequence ID" value="RYR41328.1"/>
    <property type="molecule type" value="Genomic_DNA"/>
</dbReference>
<evidence type="ECO:0000313" key="1">
    <source>
        <dbReference type="EMBL" id="RYR41328.1"/>
    </source>
</evidence>
<name>A0A445BRP5_ARAHY</name>
<dbReference type="AlphaFoldDB" id="A0A445BRP5"/>
<gene>
    <name evidence="1" type="ORF">Ahy_A08g037729</name>
</gene>
<protein>
    <submittedName>
        <fullName evidence="1">Uncharacterized protein</fullName>
    </submittedName>
</protein>
<comment type="caution">
    <text evidence="1">The sequence shown here is derived from an EMBL/GenBank/DDBJ whole genome shotgun (WGS) entry which is preliminary data.</text>
</comment>
<reference evidence="1 2" key="1">
    <citation type="submission" date="2019-01" db="EMBL/GenBank/DDBJ databases">
        <title>Sequencing of cultivated peanut Arachis hypogaea provides insights into genome evolution and oil improvement.</title>
        <authorList>
            <person name="Chen X."/>
        </authorList>
    </citation>
    <scope>NUCLEOTIDE SEQUENCE [LARGE SCALE GENOMIC DNA]</scope>
    <source>
        <strain evidence="2">cv. Fuhuasheng</strain>
        <tissue evidence="1">Leaves</tissue>
    </source>
</reference>
<accession>A0A445BRP5</accession>
<proteinExistence type="predicted"/>
<dbReference type="STRING" id="3818.A0A445BRP5"/>
<organism evidence="1 2">
    <name type="scientific">Arachis hypogaea</name>
    <name type="common">Peanut</name>
    <dbReference type="NCBI Taxonomy" id="3818"/>
    <lineage>
        <taxon>Eukaryota</taxon>
        <taxon>Viridiplantae</taxon>
        <taxon>Streptophyta</taxon>
        <taxon>Embryophyta</taxon>
        <taxon>Tracheophyta</taxon>
        <taxon>Spermatophyta</taxon>
        <taxon>Magnoliopsida</taxon>
        <taxon>eudicotyledons</taxon>
        <taxon>Gunneridae</taxon>
        <taxon>Pentapetalae</taxon>
        <taxon>rosids</taxon>
        <taxon>fabids</taxon>
        <taxon>Fabales</taxon>
        <taxon>Fabaceae</taxon>
        <taxon>Papilionoideae</taxon>
        <taxon>50 kb inversion clade</taxon>
        <taxon>dalbergioids sensu lato</taxon>
        <taxon>Dalbergieae</taxon>
        <taxon>Pterocarpus clade</taxon>
        <taxon>Arachis</taxon>
    </lineage>
</organism>
<evidence type="ECO:0000313" key="2">
    <source>
        <dbReference type="Proteomes" id="UP000289738"/>
    </source>
</evidence>
<dbReference type="Proteomes" id="UP000289738">
    <property type="component" value="Chromosome A08"/>
</dbReference>
<dbReference type="SUPFAM" id="SSF55666">
    <property type="entry name" value="Ribonuclease PH domain 2-like"/>
    <property type="match status" value="1"/>
</dbReference>
<sequence length="56" mass="6434">MIMCMPSRYKITQLTFTGKWSTPMINEGMQLCLDACAKLAKIMRLCLKEIAFDSQE</sequence>